<dbReference type="InterPro" id="IPR017853">
    <property type="entry name" value="GH"/>
</dbReference>
<keyword evidence="1 3" id="KW-0378">Hydrolase</keyword>
<accession>A0A2K2FLI8</accession>
<dbReference type="Proteomes" id="UP000236151">
    <property type="component" value="Unassembled WGS sequence"/>
</dbReference>
<dbReference type="Pfam" id="PF00150">
    <property type="entry name" value="Cellulase"/>
    <property type="match status" value="1"/>
</dbReference>
<organism evidence="5 6">
    <name type="scientific">Clostridium thermosuccinogenes</name>
    <dbReference type="NCBI Taxonomy" id="84032"/>
    <lineage>
        <taxon>Bacteria</taxon>
        <taxon>Bacillati</taxon>
        <taxon>Bacillota</taxon>
        <taxon>Clostridia</taxon>
        <taxon>Eubacteriales</taxon>
        <taxon>Clostridiaceae</taxon>
        <taxon>Clostridium</taxon>
    </lineage>
</organism>
<dbReference type="OrthoDB" id="9774262at2"/>
<dbReference type="EMBL" id="NIOJ01000003">
    <property type="protein sequence ID" value="PNU01212.1"/>
    <property type="molecule type" value="Genomic_DNA"/>
</dbReference>
<feature type="domain" description="Glycoside hydrolase family 5" evidence="4">
    <location>
        <begin position="48"/>
        <end position="300"/>
    </location>
</feature>
<evidence type="ECO:0000259" key="4">
    <source>
        <dbReference type="Pfam" id="PF00150"/>
    </source>
</evidence>
<comment type="similarity">
    <text evidence="3">Belongs to the glycosyl hydrolase 5 (cellulase A) family.</text>
</comment>
<dbReference type="Gene3D" id="3.20.20.80">
    <property type="entry name" value="Glycosidases"/>
    <property type="match status" value="1"/>
</dbReference>
<keyword evidence="6" id="KW-1185">Reference proteome</keyword>
<gene>
    <name evidence="5" type="ORF">CDQ84_02170</name>
</gene>
<keyword evidence="2 3" id="KW-0326">Glycosidase</keyword>
<evidence type="ECO:0000256" key="2">
    <source>
        <dbReference type="ARBA" id="ARBA00023295"/>
    </source>
</evidence>
<comment type="caution">
    <text evidence="5">The sequence shown here is derived from an EMBL/GenBank/DDBJ whole genome shotgun (WGS) entry which is preliminary data.</text>
</comment>
<evidence type="ECO:0000313" key="6">
    <source>
        <dbReference type="Proteomes" id="UP000236151"/>
    </source>
</evidence>
<reference evidence="5 6" key="1">
    <citation type="submission" date="2017-06" db="EMBL/GenBank/DDBJ databases">
        <title>Investigating the central metabolism of Clostridium thermosuccinogenes.</title>
        <authorList>
            <person name="Koendjbiharie J.G."/>
            <person name="van Kranenburg R."/>
        </authorList>
    </citation>
    <scope>NUCLEOTIDE SEQUENCE [LARGE SCALE GENOMIC DNA]</scope>
    <source>
        <strain evidence="5 6">DSM 5806</strain>
    </source>
</reference>
<name>A0A2K2FLI8_9CLOT</name>
<dbReference type="RefSeq" id="WP_103080069.1">
    <property type="nucleotide sequence ID" value="NZ_CP021850.1"/>
</dbReference>
<dbReference type="GO" id="GO:0000272">
    <property type="term" value="P:polysaccharide catabolic process"/>
    <property type="evidence" value="ECO:0007669"/>
    <property type="project" value="InterPro"/>
</dbReference>
<dbReference type="SUPFAM" id="SSF51445">
    <property type="entry name" value="(Trans)glycosidases"/>
    <property type="match status" value="1"/>
</dbReference>
<evidence type="ECO:0000256" key="3">
    <source>
        <dbReference type="RuleBase" id="RU361153"/>
    </source>
</evidence>
<evidence type="ECO:0000256" key="1">
    <source>
        <dbReference type="ARBA" id="ARBA00022801"/>
    </source>
</evidence>
<sequence length="354" mass="41913">MREKWSCEKAWDWYNSKKWIVGCNYIPSDCISYLEIWQEYEFDKKLETMNRELKLAADTGMNSVRMFFPFQVWKYQRKGFLERIETFLDMAQKYGITMMAVFFDDCCGPKEHYGKATFGRQPDPTPGYHGGFPPAKFNEEPPIGYQVMDVEEEEENILEYVRDIVSKFKDDQRIIVWDILNEPGNSNRGSKSMKKMEAVFELIRSINPIQPLTADAWSFPDGKLNFNNDIMEIEKRALELSDVITYHFYGDYDNSVKVIEQLKKYNRPMIITEWLHRPFGNNVETHLPLFKREKIGCYNWGLVAGKTQTYEPWESIRNIPGLDLSKWQHDLFHADLSPYDQKEIDIFKKLTLDR</sequence>
<dbReference type="GO" id="GO:0004553">
    <property type="term" value="F:hydrolase activity, hydrolyzing O-glycosyl compounds"/>
    <property type="evidence" value="ECO:0007669"/>
    <property type="project" value="InterPro"/>
</dbReference>
<dbReference type="KEGG" id="cthd:CDO33_11090"/>
<protein>
    <recommendedName>
        <fullName evidence="4">Glycoside hydrolase family 5 domain-containing protein</fullName>
    </recommendedName>
</protein>
<dbReference type="AlphaFoldDB" id="A0A2K2FLI8"/>
<evidence type="ECO:0000313" key="5">
    <source>
        <dbReference type="EMBL" id="PNU01212.1"/>
    </source>
</evidence>
<dbReference type="InterPro" id="IPR001547">
    <property type="entry name" value="Glyco_hydro_5"/>
</dbReference>
<proteinExistence type="inferred from homology"/>